<reference evidence="2 3" key="1">
    <citation type="journal article" date="2024" name="G3 (Bethesda)">
        <title>Genome assembly of Hibiscus sabdariffa L. provides insights into metabolisms of medicinal natural products.</title>
        <authorList>
            <person name="Kim T."/>
        </authorList>
    </citation>
    <scope>NUCLEOTIDE SEQUENCE [LARGE SCALE GENOMIC DNA]</scope>
    <source>
        <strain evidence="2">TK-2024</strain>
        <tissue evidence="2">Old leaves</tissue>
    </source>
</reference>
<dbReference type="InterPro" id="IPR051886">
    <property type="entry name" value="Seed_Dev/Stress_Resp_Reg"/>
</dbReference>
<evidence type="ECO:0000313" key="2">
    <source>
        <dbReference type="EMBL" id="KAK8580598.1"/>
    </source>
</evidence>
<sequence length="111" mass="12744">MWSSSSMKSFKSWPDFGYVVENDGWFAHEDDWRRKEAVEPIGQLHEDIPNQPIEADKLRLSTLKELLGILNPLQGVDFLATSKKLHLCMHEWGKTRDARHGAIGDNYVHIG</sequence>
<gene>
    <name evidence="2" type="ORF">V6N12_070860</name>
</gene>
<dbReference type="PANTHER" id="PTHR46354:SF7">
    <property type="entry name" value="PROTEIN DOG1-LIKE 1"/>
    <property type="match status" value="1"/>
</dbReference>
<protein>
    <recommendedName>
        <fullName evidence="1">DOG1 domain-containing protein</fullName>
    </recommendedName>
</protein>
<accession>A0ABR2FI90</accession>
<dbReference type="EMBL" id="JBBPBM010000006">
    <property type="protein sequence ID" value="KAK8580598.1"/>
    <property type="molecule type" value="Genomic_DNA"/>
</dbReference>
<organism evidence="2 3">
    <name type="scientific">Hibiscus sabdariffa</name>
    <name type="common">roselle</name>
    <dbReference type="NCBI Taxonomy" id="183260"/>
    <lineage>
        <taxon>Eukaryota</taxon>
        <taxon>Viridiplantae</taxon>
        <taxon>Streptophyta</taxon>
        <taxon>Embryophyta</taxon>
        <taxon>Tracheophyta</taxon>
        <taxon>Spermatophyta</taxon>
        <taxon>Magnoliopsida</taxon>
        <taxon>eudicotyledons</taxon>
        <taxon>Gunneridae</taxon>
        <taxon>Pentapetalae</taxon>
        <taxon>rosids</taxon>
        <taxon>malvids</taxon>
        <taxon>Malvales</taxon>
        <taxon>Malvaceae</taxon>
        <taxon>Malvoideae</taxon>
        <taxon>Hibiscus</taxon>
    </lineage>
</organism>
<keyword evidence="3" id="KW-1185">Reference proteome</keyword>
<dbReference type="Proteomes" id="UP001472677">
    <property type="component" value="Unassembled WGS sequence"/>
</dbReference>
<dbReference type="InterPro" id="IPR025422">
    <property type="entry name" value="TGA_domain"/>
</dbReference>
<dbReference type="PROSITE" id="PS51806">
    <property type="entry name" value="DOG1"/>
    <property type="match status" value="1"/>
</dbReference>
<comment type="caution">
    <text evidence="2">The sequence shown here is derived from an EMBL/GenBank/DDBJ whole genome shotgun (WGS) entry which is preliminary data.</text>
</comment>
<dbReference type="PANTHER" id="PTHR46354">
    <property type="entry name" value="DOG1 DOMAIN-CONTAINING PROTEIN"/>
    <property type="match status" value="1"/>
</dbReference>
<name>A0ABR2FI90_9ROSI</name>
<feature type="domain" description="DOG1" evidence="1">
    <location>
        <begin position="1"/>
        <end position="99"/>
    </location>
</feature>
<evidence type="ECO:0000259" key="1">
    <source>
        <dbReference type="PROSITE" id="PS51806"/>
    </source>
</evidence>
<proteinExistence type="predicted"/>
<evidence type="ECO:0000313" key="3">
    <source>
        <dbReference type="Proteomes" id="UP001472677"/>
    </source>
</evidence>